<feature type="compositionally biased region" description="Low complexity" evidence="1">
    <location>
        <begin position="213"/>
        <end position="226"/>
    </location>
</feature>
<keyword evidence="3" id="KW-1185">Reference proteome</keyword>
<protein>
    <submittedName>
        <fullName evidence="2">Uncharacterized protein</fullName>
    </submittedName>
</protein>
<reference evidence="2 3" key="1">
    <citation type="journal article" date="2023" name="Microbiol. Resour. Announc.">
        <title>Complete Genome Sequence of Imperialibacter roseus strain P4T.</title>
        <authorList>
            <person name="Tizabi D.R."/>
            <person name="Bachvaroff T."/>
            <person name="Hill R.T."/>
        </authorList>
    </citation>
    <scope>NUCLEOTIDE SEQUENCE [LARGE SCALE GENOMIC DNA]</scope>
    <source>
        <strain evidence="2 3">P4T</strain>
    </source>
</reference>
<proteinExistence type="predicted"/>
<organism evidence="2 3">
    <name type="scientific">Imperialibacter roseus</name>
    <dbReference type="NCBI Taxonomy" id="1324217"/>
    <lineage>
        <taxon>Bacteria</taxon>
        <taxon>Pseudomonadati</taxon>
        <taxon>Bacteroidota</taxon>
        <taxon>Cytophagia</taxon>
        <taxon>Cytophagales</taxon>
        <taxon>Flammeovirgaceae</taxon>
        <taxon>Imperialibacter</taxon>
    </lineage>
</organism>
<evidence type="ECO:0000256" key="1">
    <source>
        <dbReference type="SAM" id="MobiDB-lite"/>
    </source>
</evidence>
<evidence type="ECO:0000313" key="3">
    <source>
        <dbReference type="Proteomes" id="UP001302349"/>
    </source>
</evidence>
<evidence type="ECO:0000313" key="2">
    <source>
        <dbReference type="EMBL" id="WOK06067.1"/>
    </source>
</evidence>
<name>A0ABZ0IR47_9BACT</name>
<feature type="region of interest" description="Disordered" evidence="1">
    <location>
        <begin position="200"/>
        <end position="226"/>
    </location>
</feature>
<dbReference type="Proteomes" id="UP001302349">
    <property type="component" value="Chromosome"/>
</dbReference>
<dbReference type="EMBL" id="CP136051">
    <property type="protein sequence ID" value="WOK06067.1"/>
    <property type="molecule type" value="Genomic_DNA"/>
</dbReference>
<gene>
    <name evidence="2" type="ORF">RT717_23610</name>
</gene>
<accession>A0ABZ0IR47</accession>
<sequence length="226" mass="26062">MKLDFGEIWPFMKIIGEEASEWSFNLVAGNFVSEKVSLALIHQLENDPYYDAEMLPNLFTFREIFWQPNVYPTLNACLTGLKLVANYSNELTEEYANSTQETQQLYVHLVKHIGELARQANEQLAGSEQANDQIPSVLGEFRKQSFPVIMLFIHHPMNRVDYKEDALRRINFMVKTLIEQYQLRFNDLLLPHWELDRLSGSKKTDSKQTGDQSPEPSSEASTESPT</sequence>
<dbReference type="RefSeq" id="WP_317488805.1">
    <property type="nucleotide sequence ID" value="NZ_CP136051.1"/>
</dbReference>